<dbReference type="Proteomes" id="UP001385951">
    <property type="component" value="Unassembled WGS sequence"/>
</dbReference>
<reference evidence="1 2" key="1">
    <citation type="submission" date="2022-09" db="EMBL/GenBank/DDBJ databases">
        <authorList>
            <person name="Palmer J.M."/>
        </authorList>
    </citation>
    <scope>NUCLEOTIDE SEQUENCE [LARGE SCALE GENOMIC DNA]</scope>
    <source>
        <strain evidence="1 2">DSM 7382</strain>
    </source>
</reference>
<gene>
    <name evidence="1" type="ORF">QCA50_010845</name>
</gene>
<name>A0AAW0FX15_9APHY</name>
<comment type="caution">
    <text evidence="1">The sequence shown here is derived from an EMBL/GenBank/DDBJ whole genome shotgun (WGS) entry which is preliminary data.</text>
</comment>
<evidence type="ECO:0000313" key="1">
    <source>
        <dbReference type="EMBL" id="KAK7686033.1"/>
    </source>
</evidence>
<accession>A0AAW0FX15</accession>
<proteinExistence type="predicted"/>
<protein>
    <submittedName>
        <fullName evidence="1">Uncharacterized protein</fullName>
    </submittedName>
</protein>
<dbReference type="EMBL" id="JASBNA010000018">
    <property type="protein sequence ID" value="KAK7686033.1"/>
    <property type="molecule type" value="Genomic_DNA"/>
</dbReference>
<keyword evidence="2" id="KW-1185">Reference proteome</keyword>
<evidence type="ECO:0000313" key="2">
    <source>
        <dbReference type="Proteomes" id="UP001385951"/>
    </source>
</evidence>
<sequence length="124" mass="13763">MSERRVCTKYRVVHNSQAKKHRGLHRLENCAVLLYDTLENASYNIITITRYRDDISISSPGCKAAQGSGAGVAATAITNAATTSKAVVKRIFDNSNKLRKLDTVLFVESSISYIPRSCRVQTRN</sequence>
<organism evidence="1 2">
    <name type="scientific">Cerrena zonata</name>
    <dbReference type="NCBI Taxonomy" id="2478898"/>
    <lineage>
        <taxon>Eukaryota</taxon>
        <taxon>Fungi</taxon>
        <taxon>Dikarya</taxon>
        <taxon>Basidiomycota</taxon>
        <taxon>Agaricomycotina</taxon>
        <taxon>Agaricomycetes</taxon>
        <taxon>Polyporales</taxon>
        <taxon>Cerrenaceae</taxon>
        <taxon>Cerrena</taxon>
    </lineage>
</organism>
<dbReference type="AlphaFoldDB" id="A0AAW0FX15"/>